<sequence length="156" mass="15572">MSSAPASPVVDLDVWRERARVVRGAEAPAAAAPEEVAPAAASGGTGSVLRMPSPAGPGPLSVFGPVMAFGLVRRPAPAGGLPVRPRAVHAPQLEALSADGASADGGPDAARQPAPAGPPALRLLPALSSEHGTTSAPMPRLRAVLDSRGTPRGPRR</sequence>
<evidence type="ECO:0000313" key="2">
    <source>
        <dbReference type="EMBL" id="TXR55132.1"/>
    </source>
</evidence>
<proteinExistence type="predicted"/>
<evidence type="ECO:0000256" key="1">
    <source>
        <dbReference type="SAM" id="MobiDB-lite"/>
    </source>
</evidence>
<dbReference type="RefSeq" id="WP_147927522.1">
    <property type="nucleotide sequence ID" value="NZ_VKAC01000010.1"/>
</dbReference>
<dbReference type="AlphaFoldDB" id="A0A5C8ZB01"/>
<dbReference type="Proteomes" id="UP000321234">
    <property type="component" value="Unassembled WGS sequence"/>
</dbReference>
<name>A0A5C8ZB01_9ACTN</name>
<feature type="compositionally biased region" description="Low complexity" evidence="1">
    <location>
        <begin position="95"/>
        <end position="127"/>
    </location>
</feature>
<feature type="region of interest" description="Disordered" evidence="1">
    <location>
        <begin position="26"/>
        <end position="56"/>
    </location>
</feature>
<gene>
    <name evidence="2" type="ORF">FMM08_16765</name>
</gene>
<dbReference type="OrthoDB" id="9848915at2"/>
<feature type="compositionally biased region" description="Low complexity" evidence="1">
    <location>
        <begin position="26"/>
        <end position="41"/>
    </location>
</feature>
<accession>A0A5C8ZB01</accession>
<dbReference type="EMBL" id="VKAC01000010">
    <property type="protein sequence ID" value="TXR55132.1"/>
    <property type="molecule type" value="Genomic_DNA"/>
</dbReference>
<reference evidence="2 3" key="1">
    <citation type="submission" date="2019-07" db="EMBL/GenBank/DDBJ databases">
        <title>Quadrisphaera sp. strain DD2A genome sequencing and assembly.</title>
        <authorList>
            <person name="Kim I."/>
        </authorList>
    </citation>
    <scope>NUCLEOTIDE SEQUENCE [LARGE SCALE GENOMIC DNA]</scope>
    <source>
        <strain evidence="2 3">DD2A</strain>
    </source>
</reference>
<organism evidence="2 3">
    <name type="scientific">Quadrisphaera setariae</name>
    <dbReference type="NCBI Taxonomy" id="2593304"/>
    <lineage>
        <taxon>Bacteria</taxon>
        <taxon>Bacillati</taxon>
        <taxon>Actinomycetota</taxon>
        <taxon>Actinomycetes</taxon>
        <taxon>Kineosporiales</taxon>
        <taxon>Kineosporiaceae</taxon>
        <taxon>Quadrisphaera</taxon>
    </lineage>
</organism>
<evidence type="ECO:0000313" key="3">
    <source>
        <dbReference type="Proteomes" id="UP000321234"/>
    </source>
</evidence>
<keyword evidence="3" id="KW-1185">Reference proteome</keyword>
<comment type="caution">
    <text evidence="2">The sequence shown here is derived from an EMBL/GenBank/DDBJ whole genome shotgun (WGS) entry which is preliminary data.</text>
</comment>
<protein>
    <submittedName>
        <fullName evidence="2">Uncharacterized protein</fullName>
    </submittedName>
</protein>
<feature type="region of interest" description="Disordered" evidence="1">
    <location>
        <begin position="92"/>
        <end position="156"/>
    </location>
</feature>